<dbReference type="STRING" id="641665.GCA_002104455_03549"/>
<evidence type="ECO:0000313" key="6">
    <source>
        <dbReference type="Proteomes" id="UP000199297"/>
    </source>
</evidence>
<sequence length="457" mass="50871">MFSGQTKAHCAIIRFLPTTAYYCMKFPGRRQHKHYFPVDNKNPLNNQVNPNSQANNNYIVGIDQVLVDIEAKVDHNFLAEFDLHPGMSQVISDDVTERLYQRLKDESLINYEFAGGTIGNTMHNYSVLADDRSVLLGVMSNDIHVGDYAYRFLSNTSSRVDLNYLQPVDGPIGRCFTLIDDVGERTFGINAGLINRLHPDSIDETLIAGASALVISAYLMRTQAGDTMTEAAIKAVKCANAAGVPVVLTLGTKHLIEKEPSFWQNFVKKHVNILSMNEEEALAITGIESPLLAANRCLDWVDLCICTAGKDGIYMAGFVDETFKRESDYPLVSAEIELFNQFEYSRPMLLKDCQKPLRIYTHSAPYMGGPESIKNTNGAGDAVLAAILHDLSANVYHKNMVANSSKHKQPALTYSSLSQMSKYANRASYEVLVQHAPRLSRGLPERENSLDQAYWAQ</sequence>
<dbReference type="NCBIfam" id="NF011655">
    <property type="entry name" value="PRK15074.1"/>
    <property type="match status" value="1"/>
</dbReference>
<protein>
    <submittedName>
        <fullName evidence="5">Inosine-guanosine kinase</fullName>
    </submittedName>
</protein>
<dbReference type="AlphaFoldDB" id="A0A1H7NQ56"/>
<dbReference type="Proteomes" id="UP000199297">
    <property type="component" value="Unassembled WGS sequence"/>
</dbReference>
<feature type="domain" description="Carbohydrate kinase PfkB" evidence="4">
    <location>
        <begin position="148"/>
        <end position="317"/>
    </location>
</feature>
<evidence type="ECO:0000313" key="5">
    <source>
        <dbReference type="EMBL" id="SEL25690.1"/>
    </source>
</evidence>
<evidence type="ECO:0000256" key="3">
    <source>
        <dbReference type="ARBA" id="ARBA00022777"/>
    </source>
</evidence>
<evidence type="ECO:0000259" key="4">
    <source>
        <dbReference type="Pfam" id="PF00294"/>
    </source>
</evidence>
<evidence type="ECO:0000256" key="1">
    <source>
        <dbReference type="ARBA" id="ARBA00010688"/>
    </source>
</evidence>
<dbReference type="InterPro" id="IPR011611">
    <property type="entry name" value="PfkB_dom"/>
</dbReference>
<comment type="similarity">
    <text evidence="1">Belongs to the carbohydrate kinase PfkB family.</text>
</comment>
<reference evidence="6" key="1">
    <citation type="submission" date="2016-10" db="EMBL/GenBank/DDBJ databases">
        <authorList>
            <person name="Varghese N."/>
            <person name="Submissions S."/>
        </authorList>
    </citation>
    <scope>NUCLEOTIDE SEQUENCE [LARGE SCALE GENOMIC DNA]</scope>
    <source>
        <strain evidence="6">CGMCC 1.9127</strain>
    </source>
</reference>
<dbReference type="Pfam" id="PF00294">
    <property type="entry name" value="PfkB"/>
    <property type="match status" value="1"/>
</dbReference>
<name>A0A1H7NQ56_9GAMM</name>
<dbReference type="Gene3D" id="3.40.1190.20">
    <property type="match status" value="1"/>
</dbReference>
<keyword evidence="2" id="KW-0808">Transferase</keyword>
<dbReference type="SUPFAM" id="SSF53613">
    <property type="entry name" value="Ribokinase-like"/>
    <property type="match status" value="1"/>
</dbReference>
<dbReference type="PANTHER" id="PTHR43320:SF3">
    <property type="entry name" value="CARBOHYDRATE KINASE PFKB DOMAIN-CONTAINING PROTEIN"/>
    <property type="match status" value="1"/>
</dbReference>
<dbReference type="InterPro" id="IPR029056">
    <property type="entry name" value="Ribokinase-like"/>
</dbReference>
<dbReference type="GO" id="GO:0016301">
    <property type="term" value="F:kinase activity"/>
    <property type="evidence" value="ECO:0007669"/>
    <property type="project" value="UniProtKB-KW"/>
</dbReference>
<accession>A0A1H7NQ56</accession>
<keyword evidence="6" id="KW-1185">Reference proteome</keyword>
<proteinExistence type="inferred from homology"/>
<dbReference type="PANTHER" id="PTHR43320">
    <property type="entry name" value="SUGAR KINASE"/>
    <property type="match status" value="1"/>
</dbReference>
<keyword evidence="3 5" id="KW-0418">Kinase</keyword>
<gene>
    <name evidence="5" type="ORF">SAMN05216262_10855</name>
</gene>
<organism evidence="5 6">
    <name type="scientific">Colwellia chukchiensis</name>
    <dbReference type="NCBI Taxonomy" id="641665"/>
    <lineage>
        <taxon>Bacteria</taxon>
        <taxon>Pseudomonadati</taxon>
        <taxon>Pseudomonadota</taxon>
        <taxon>Gammaproteobacteria</taxon>
        <taxon>Alteromonadales</taxon>
        <taxon>Colwelliaceae</taxon>
        <taxon>Colwellia</taxon>
    </lineage>
</organism>
<dbReference type="EMBL" id="FOBI01000008">
    <property type="protein sequence ID" value="SEL25690.1"/>
    <property type="molecule type" value="Genomic_DNA"/>
</dbReference>
<evidence type="ECO:0000256" key="2">
    <source>
        <dbReference type="ARBA" id="ARBA00022679"/>
    </source>
</evidence>
<dbReference type="InterPro" id="IPR052700">
    <property type="entry name" value="Carb_kinase_PfkB-like"/>
</dbReference>